<dbReference type="RefSeq" id="XP_023164958.2">
    <property type="nucleotide sequence ID" value="XM_023309190.2"/>
</dbReference>
<evidence type="ECO:0000256" key="3">
    <source>
        <dbReference type="SAM" id="SignalP"/>
    </source>
</evidence>
<protein>
    <submittedName>
        <fullName evidence="5">Uncharacterized protein LOC111595456</fullName>
    </submittedName>
</protein>
<evidence type="ECO:0000313" key="4">
    <source>
        <dbReference type="Proteomes" id="UP000504633"/>
    </source>
</evidence>
<sequence length="292" mass="31460">MDKTRVLMMIGLIALAVCLASAQPANTDRPKTYVDHSNGVETSIPGTTVPQEERPAQPAQPVPSVVYNRGGNVVLQNEAGSIFTRPDGRKVLVGANGQTIVTRAGDSDEDTSIDDDDDILTEFSGNNVIINGRHLGGGGQSFISSNGGALFMNQVGEGGYQTYNNYQIRIVDGGLQLTVAGKVYNFPAKDASVKSQEQVDINGQQATVQYENGNIVVELADGTVLAKADGGLFSGNRHSYDNRKQIQEDAARQALKVQEDLAQMQRNLQAELSEQMKQLQESLQHSLGNIHF</sequence>
<evidence type="ECO:0000256" key="2">
    <source>
        <dbReference type="SAM" id="MobiDB-lite"/>
    </source>
</evidence>
<gene>
    <name evidence="5" type="primary">LOC111595456</name>
</gene>
<dbReference type="KEGG" id="dhe:111595456"/>
<keyword evidence="1" id="KW-0175">Coiled coil</keyword>
<feature type="region of interest" description="Disordered" evidence="2">
    <location>
        <begin position="43"/>
        <end position="65"/>
    </location>
</feature>
<feature type="coiled-coil region" evidence="1">
    <location>
        <begin position="247"/>
        <end position="282"/>
    </location>
</feature>
<proteinExistence type="predicted"/>
<feature type="chain" id="PRO_5026900753" evidence="3">
    <location>
        <begin position="23"/>
        <end position="292"/>
    </location>
</feature>
<dbReference type="Proteomes" id="UP000504633">
    <property type="component" value="Unplaced"/>
</dbReference>
<keyword evidence="3" id="KW-0732">Signal</keyword>
<dbReference type="AlphaFoldDB" id="A0A6J1LJY9"/>
<feature type="compositionally biased region" description="Low complexity" evidence="2">
    <location>
        <begin position="56"/>
        <end position="65"/>
    </location>
</feature>
<dbReference type="GeneID" id="111595456"/>
<feature type="signal peptide" evidence="3">
    <location>
        <begin position="1"/>
        <end position="22"/>
    </location>
</feature>
<accession>A0A6J1LJY9</accession>
<evidence type="ECO:0000313" key="5">
    <source>
        <dbReference type="RefSeq" id="XP_023164958.2"/>
    </source>
</evidence>
<evidence type="ECO:0000256" key="1">
    <source>
        <dbReference type="SAM" id="Coils"/>
    </source>
</evidence>
<dbReference type="OMA" id="VYTFQPK"/>
<keyword evidence="4" id="KW-1185">Reference proteome</keyword>
<dbReference type="OrthoDB" id="7861545at2759"/>
<organism evidence="4 5">
    <name type="scientific">Drosophila hydei</name>
    <name type="common">Fruit fly</name>
    <dbReference type="NCBI Taxonomy" id="7224"/>
    <lineage>
        <taxon>Eukaryota</taxon>
        <taxon>Metazoa</taxon>
        <taxon>Ecdysozoa</taxon>
        <taxon>Arthropoda</taxon>
        <taxon>Hexapoda</taxon>
        <taxon>Insecta</taxon>
        <taxon>Pterygota</taxon>
        <taxon>Neoptera</taxon>
        <taxon>Endopterygota</taxon>
        <taxon>Diptera</taxon>
        <taxon>Brachycera</taxon>
        <taxon>Muscomorpha</taxon>
        <taxon>Ephydroidea</taxon>
        <taxon>Drosophilidae</taxon>
        <taxon>Drosophila</taxon>
    </lineage>
</organism>
<reference evidence="5" key="1">
    <citation type="submission" date="2025-08" db="UniProtKB">
        <authorList>
            <consortium name="RefSeq"/>
        </authorList>
    </citation>
    <scope>IDENTIFICATION</scope>
    <source>
        <strain evidence="5">15085-1641.00</strain>
        <tissue evidence="5">Whole body</tissue>
    </source>
</reference>
<name>A0A6J1LJY9_DROHY</name>